<protein>
    <submittedName>
        <fullName evidence="2">Uncharacterized protein</fullName>
    </submittedName>
</protein>
<reference evidence="2" key="1">
    <citation type="journal article" date="2020" name="mSystems">
        <title>Genome- and Community-Level Interaction Insights into Carbon Utilization and Element Cycling Functions of Hydrothermarchaeota in Hydrothermal Sediment.</title>
        <authorList>
            <person name="Zhou Z."/>
            <person name="Liu Y."/>
            <person name="Xu W."/>
            <person name="Pan J."/>
            <person name="Luo Z.H."/>
            <person name="Li M."/>
        </authorList>
    </citation>
    <scope>NUCLEOTIDE SEQUENCE [LARGE SCALE GENOMIC DNA]</scope>
    <source>
        <strain evidence="2">SpSt-110</strain>
    </source>
</reference>
<accession>A0A7J3XXJ9</accession>
<gene>
    <name evidence="2" type="ORF">ENM60_01320</name>
</gene>
<keyword evidence="1" id="KW-0812">Transmembrane</keyword>
<feature type="transmembrane region" description="Helical" evidence="1">
    <location>
        <begin position="258"/>
        <end position="274"/>
    </location>
</feature>
<feature type="transmembrane region" description="Helical" evidence="1">
    <location>
        <begin position="125"/>
        <end position="146"/>
    </location>
</feature>
<organism evidence="2">
    <name type="scientific">Thermogladius calderae</name>
    <dbReference type="NCBI Taxonomy" id="1200300"/>
    <lineage>
        <taxon>Archaea</taxon>
        <taxon>Thermoproteota</taxon>
        <taxon>Thermoprotei</taxon>
        <taxon>Desulfurococcales</taxon>
        <taxon>Desulfurococcaceae</taxon>
        <taxon>Thermogladius</taxon>
    </lineage>
</organism>
<keyword evidence="1" id="KW-0472">Membrane</keyword>
<feature type="transmembrane region" description="Helical" evidence="1">
    <location>
        <begin position="281"/>
        <end position="303"/>
    </location>
</feature>
<evidence type="ECO:0000256" key="1">
    <source>
        <dbReference type="SAM" id="Phobius"/>
    </source>
</evidence>
<proteinExistence type="predicted"/>
<feature type="transmembrane region" description="Helical" evidence="1">
    <location>
        <begin position="234"/>
        <end position="252"/>
    </location>
</feature>
<dbReference type="EMBL" id="DRYK01000025">
    <property type="protein sequence ID" value="HHP67427.1"/>
    <property type="molecule type" value="Genomic_DNA"/>
</dbReference>
<feature type="transmembrane region" description="Helical" evidence="1">
    <location>
        <begin position="323"/>
        <end position="343"/>
    </location>
</feature>
<dbReference type="AlphaFoldDB" id="A0A7J3XXJ9"/>
<sequence length="436" mass="46968">MSAAPGGSNPLEDYVKNISFEKLGLGLFILPGLMVFPAIIGALALVTPIITGASLNPIALGSLTSFFYGFAISATIASYKLLKAASTHFYDSAVVVYYWSRRDNFENILNYLRERRETRGLPSPVTGLLLTLLTSGIGYIPILFFVEKNLRDHARFEEEVLLGGSSLQSATALGFIRDLLLTTASLGLYLSYWSWRVVTLFNTHLITIHGSHPNRPIRSPPPTSQPLTREDSNTIVLGLVFIVAAVDILLAYLGFYSHLHLAVVLGLSLTYYGLKFSRKPLVAVALAYGLIYLALGFSTAIGVAGFTTYVKVAELFEEASKSILQQSFLGILAYIFLNNFSIASSSLPPLVGPVIVSYGVANSGAIYGAVVAERNLPPTLFITPHTPLELLGYAFYVAASSELATGGRRALKLFIGGAVTLLIAAVVETFLVVGAR</sequence>
<feature type="transmembrane region" description="Helical" evidence="1">
    <location>
        <begin position="350"/>
        <end position="370"/>
    </location>
</feature>
<comment type="caution">
    <text evidence="2">The sequence shown here is derived from an EMBL/GenBank/DDBJ whole genome shotgun (WGS) entry which is preliminary data.</text>
</comment>
<name>A0A7J3XXJ9_9CREN</name>
<feature type="transmembrane region" description="Helical" evidence="1">
    <location>
        <begin position="58"/>
        <end position="79"/>
    </location>
</feature>
<feature type="transmembrane region" description="Helical" evidence="1">
    <location>
        <begin position="23"/>
        <end position="46"/>
    </location>
</feature>
<keyword evidence="1" id="KW-1133">Transmembrane helix</keyword>
<evidence type="ECO:0000313" key="2">
    <source>
        <dbReference type="EMBL" id="HHP67427.1"/>
    </source>
</evidence>
<feature type="transmembrane region" description="Helical" evidence="1">
    <location>
        <begin position="413"/>
        <end position="435"/>
    </location>
</feature>